<keyword evidence="6" id="KW-1185">Reference proteome</keyword>
<evidence type="ECO:0000256" key="4">
    <source>
        <dbReference type="ARBA" id="ARBA00023163"/>
    </source>
</evidence>
<keyword evidence="4" id="KW-0804">Transcription</keyword>
<keyword evidence="2" id="KW-0805">Transcription regulation</keyword>
<dbReference type="EMBL" id="SWDB01000007">
    <property type="protein sequence ID" value="TKB46663.1"/>
    <property type="molecule type" value="Genomic_DNA"/>
</dbReference>
<dbReference type="Gene3D" id="1.10.10.10">
    <property type="entry name" value="Winged helix-like DNA-binding domain superfamily/Winged helix DNA-binding domain"/>
    <property type="match status" value="1"/>
</dbReference>
<evidence type="ECO:0000256" key="3">
    <source>
        <dbReference type="ARBA" id="ARBA00023125"/>
    </source>
</evidence>
<organism evidence="5 6">
    <name type="scientific">Thalassotalea mangrovi</name>
    <dbReference type="NCBI Taxonomy" id="2572245"/>
    <lineage>
        <taxon>Bacteria</taxon>
        <taxon>Pseudomonadati</taxon>
        <taxon>Pseudomonadota</taxon>
        <taxon>Gammaproteobacteria</taxon>
        <taxon>Alteromonadales</taxon>
        <taxon>Colwelliaceae</taxon>
        <taxon>Thalassotalea</taxon>
    </lineage>
</organism>
<name>A0A4U1B7R1_9GAMM</name>
<dbReference type="GO" id="GO:0003677">
    <property type="term" value="F:DNA binding"/>
    <property type="evidence" value="ECO:0007669"/>
    <property type="project" value="UniProtKB-KW"/>
</dbReference>
<dbReference type="InterPro" id="IPR036390">
    <property type="entry name" value="WH_DNA-bd_sf"/>
</dbReference>
<protein>
    <submittedName>
        <fullName evidence="5">BlaI/MecI/CopY family transcriptional regulator</fullName>
    </submittedName>
</protein>
<comment type="similarity">
    <text evidence="1">Belongs to the BlaI transcriptional regulatory family.</text>
</comment>
<comment type="caution">
    <text evidence="5">The sequence shown here is derived from an EMBL/GenBank/DDBJ whole genome shotgun (WGS) entry which is preliminary data.</text>
</comment>
<dbReference type="InterPro" id="IPR036388">
    <property type="entry name" value="WH-like_DNA-bd_sf"/>
</dbReference>
<dbReference type="Pfam" id="PF03965">
    <property type="entry name" value="Penicillinase_R"/>
    <property type="match status" value="1"/>
</dbReference>
<gene>
    <name evidence="5" type="ORF">E8M12_03670</name>
</gene>
<dbReference type="AlphaFoldDB" id="A0A4U1B7R1"/>
<evidence type="ECO:0000313" key="6">
    <source>
        <dbReference type="Proteomes" id="UP000307999"/>
    </source>
</evidence>
<proteinExistence type="inferred from homology"/>
<evidence type="ECO:0000256" key="1">
    <source>
        <dbReference type="ARBA" id="ARBA00011046"/>
    </source>
</evidence>
<dbReference type="InterPro" id="IPR005650">
    <property type="entry name" value="BlaI_family"/>
</dbReference>
<sequence length="136" mass="15377">MTMSSATKKPTEAELSLLTILWETGPATVRQVHQTYNENLPGEQHIGYTTVLKILQIMHEKKLVQRDERQRAHIYAPSESAVQTQSSLIRDLVQKAFNGSLSQLVMRAIGNSTNAQEISDIRSMLDELEQQQETVQ</sequence>
<dbReference type="Proteomes" id="UP000307999">
    <property type="component" value="Unassembled WGS sequence"/>
</dbReference>
<dbReference type="SUPFAM" id="SSF46785">
    <property type="entry name" value="Winged helix' DNA-binding domain"/>
    <property type="match status" value="1"/>
</dbReference>
<evidence type="ECO:0000313" key="5">
    <source>
        <dbReference type="EMBL" id="TKB46663.1"/>
    </source>
</evidence>
<reference evidence="5 6" key="1">
    <citation type="submission" date="2019-04" db="EMBL/GenBank/DDBJ databases">
        <title>Thalassotalea guangxiensis sp. nov., isolated from sediment of the coastal wetland.</title>
        <authorList>
            <person name="Zheng S."/>
            <person name="Zhang D."/>
        </authorList>
    </citation>
    <scope>NUCLEOTIDE SEQUENCE [LARGE SCALE GENOMIC DNA]</scope>
    <source>
        <strain evidence="5 6">ZS-4</strain>
    </source>
</reference>
<dbReference type="OrthoDB" id="279010at2"/>
<dbReference type="GO" id="GO:0045892">
    <property type="term" value="P:negative regulation of DNA-templated transcription"/>
    <property type="evidence" value="ECO:0007669"/>
    <property type="project" value="InterPro"/>
</dbReference>
<keyword evidence="3" id="KW-0238">DNA-binding</keyword>
<accession>A0A4U1B7R1</accession>
<evidence type="ECO:0000256" key="2">
    <source>
        <dbReference type="ARBA" id="ARBA00023015"/>
    </source>
</evidence>